<dbReference type="PANTHER" id="PTHR23422:SF11">
    <property type="entry name" value="DIPEPTIDYL PEPTIDASE 3"/>
    <property type="match status" value="1"/>
</dbReference>
<reference evidence="3 4" key="1">
    <citation type="submission" date="2018-12" db="EMBL/GenBank/DDBJ databases">
        <authorList>
            <consortium name="Pathogen Informatics"/>
        </authorList>
    </citation>
    <scope>NUCLEOTIDE SEQUENCE [LARGE SCALE GENOMIC DNA]</scope>
    <source>
        <strain evidence="3 4">NCTC13071</strain>
    </source>
</reference>
<keyword evidence="1" id="KW-0479">Metal-binding</keyword>
<sequence>MNYIDEKFADIQLLRYKLEGFEALRLQQKIYIYYLSKAVLSGRDITFDQFGKYNLSIRKVLESIFLLYNGSRDTHDFQALTVYLKRVWFSNGIYHHYGCDKFKPEFSKDFFCDAYNSLSYEQLALGSEEEKNNLLNEILSVIFDADYLPKRVNKAEGVDLIKTSACNFYEDVSQSEVESFYNGMKVEGDARPVSYGLNSKLTKQNGKLTELVYKANGMYGNKIRQIIHWLAKASQYAENEQQKKVIAILIKYYQTGDLKYFDEYSIEWLKEQDGQVDFINGFIEVYGDPLGLKGSWEGIIEYKDAEATKRTRLISENAQWFEDHSPVDRRFKKKTVRGVTANVICAAMLGGDEYPSTAIGINLPNADWIRAEHGSKSVTIGNLTDAYSKASRGNGFMQEFVIDDETRALIDRYGDLCDELHTDLHECLGHGSGQLLKETDPDALKAYGNTIEEARADLFGLYYLADDKLVELGLTPDREAYKSQYYTYMQNGLLTQAVRIELGNDIEEAHMRNRALIANWALDMDVEQQIVALEMHGGKHYVSVKDYDGLRGIFARQLGEIQRIKSEGDFNAARALVEKYAVHIDSQLHREILERYEKLGIAPYKGFLNPWMKPEYDENGNIVDIKLDYTESYAHQMMRYSSEY</sequence>
<dbReference type="InterPro" id="IPR039461">
    <property type="entry name" value="Peptidase_M49"/>
</dbReference>
<keyword evidence="2" id="KW-0378">Hydrolase</keyword>
<dbReference type="GO" id="GO:0016787">
    <property type="term" value="F:hydrolase activity"/>
    <property type="evidence" value="ECO:0007669"/>
    <property type="project" value="UniProtKB-KW"/>
</dbReference>
<dbReference type="Pfam" id="PF03571">
    <property type="entry name" value="Peptidase_M49"/>
    <property type="match status" value="1"/>
</dbReference>
<evidence type="ECO:0000256" key="1">
    <source>
        <dbReference type="ARBA" id="ARBA00022723"/>
    </source>
</evidence>
<dbReference type="PANTHER" id="PTHR23422">
    <property type="entry name" value="DIPEPTIDYL PEPTIDASE III-RELATED"/>
    <property type="match status" value="1"/>
</dbReference>
<organism evidence="3 4">
    <name type="scientific">Segatella oris</name>
    <dbReference type="NCBI Taxonomy" id="28135"/>
    <lineage>
        <taxon>Bacteria</taxon>
        <taxon>Pseudomonadati</taxon>
        <taxon>Bacteroidota</taxon>
        <taxon>Bacteroidia</taxon>
        <taxon>Bacteroidales</taxon>
        <taxon>Prevotellaceae</taxon>
        <taxon>Segatella</taxon>
    </lineage>
</organism>
<protein>
    <submittedName>
        <fullName evidence="3">Peptidase family M49</fullName>
    </submittedName>
</protein>
<dbReference type="KEGG" id="poc:NCTC13071_01668"/>
<gene>
    <name evidence="3" type="ORF">NCTC13071_01668</name>
</gene>
<dbReference type="AlphaFoldDB" id="A0A3S5EPB7"/>
<evidence type="ECO:0000256" key="2">
    <source>
        <dbReference type="ARBA" id="ARBA00022801"/>
    </source>
</evidence>
<accession>A0A3S5EPB7</accession>
<proteinExistence type="predicted"/>
<dbReference type="RefSeq" id="WP_018920403.1">
    <property type="nucleotide sequence ID" value="NZ_LR134384.1"/>
</dbReference>
<dbReference type="Proteomes" id="UP000274578">
    <property type="component" value="Chromosome 1"/>
</dbReference>
<evidence type="ECO:0000313" key="3">
    <source>
        <dbReference type="EMBL" id="VEH15658.1"/>
    </source>
</evidence>
<dbReference type="EMBL" id="LR134384">
    <property type="protein sequence ID" value="VEH15658.1"/>
    <property type="molecule type" value="Genomic_DNA"/>
</dbReference>
<dbReference type="GO" id="GO:0046872">
    <property type="term" value="F:metal ion binding"/>
    <property type="evidence" value="ECO:0007669"/>
    <property type="project" value="UniProtKB-KW"/>
</dbReference>
<dbReference type="Gene3D" id="3.30.540.30">
    <property type="match status" value="2"/>
</dbReference>
<evidence type="ECO:0000313" key="4">
    <source>
        <dbReference type="Proteomes" id="UP000274578"/>
    </source>
</evidence>
<dbReference type="GeneID" id="85012474"/>
<name>A0A3S5EPB7_9BACT</name>